<dbReference type="VEuPathDB" id="VectorBase:AFAF015921"/>
<proteinExistence type="predicted"/>
<dbReference type="EMBL" id="AXCN02000795">
    <property type="status" value="NOT_ANNOTATED_CDS"/>
    <property type="molecule type" value="Genomic_DNA"/>
</dbReference>
<accession>A0A182QSG0</accession>
<reference evidence="2" key="1">
    <citation type="submission" date="2014-01" db="EMBL/GenBank/DDBJ databases">
        <title>The Genome Sequence of Anopheles farauti FAR1 (V2).</title>
        <authorList>
            <consortium name="The Broad Institute Genomics Platform"/>
            <person name="Neafsey D.E."/>
            <person name="Besansky N."/>
            <person name="Howell P."/>
            <person name="Walton C."/>
            <person name="Young S.K."/>
            <person name="Zeng Q."/>
            <person name="Gargeya S."/>
            <person name="Fitzgerald M."/>
            <person name="Haas B."/>
            <person name="Abouelleil A."/>
            <person name="Allen A.W."/>
            <person name="Alvarado L."/>
            <person name="Arachchi H.M."/>
            <person name="Berlin A.M."/>
            <person name="Chapman S.B."/>
            <person name="Gainer-Dewar J."/>
            <person name="Goldberg J."/>
            <person name="Griggs A."/>
            <person name="Gujja S."/>
            <person name="Hansen M."/>
            <person name="Howarth C."/>
            <person name="Imamovic A."/>
            <person name="Ireland A."/>
            <person name="Larimer J."/>
            <person name="McCowan C."/>
            <person name="Murphy C."/>
            <person name="Pearson M."/>
            <person name="Poon T.W."/>
            <person name="Priest M."/>
            <person name="Roberts A."/>
            <person name="Saif S."/>
            <person name="Shea T."/>
            <person name="Sisk P."/>
            <person name="Sykes S."/>
            <person name="Wortman J."/>
            <person name="Nusbaum C."/>
            <person name="Birren B."/>
        </authorList>
    </citation>
    <scope>NUCLEOTIDE SEQUENCE [LARGE SCALE GENOMIC DNA]</scope>
    <source>
        <strain evidence="2">FAR1</strain>
    </source>
</reference>
<sequence length="157" mass="16516">MQYRPVRTAARSPRMMAPLCTITLPCRTMFCEPHRTVCRLTLLPEAVSTYSSLLNAAFLPFLAPLVGAPVASVDTELQARAGVGPPPTTDASGAAFCHEMPVPGRVLCLAIVRGASWLSAFALDVELDSGVGGGSAGDRFLTLNLKLNDSARGVGNM</sequence>
<evidence type="ECO:0000313" key="1">
    <source>
        <dbReference type="EnsemblMetazoa" id="AFAF015921-PA"/>
    </source>
</evidence>
<dbReference type="EnsemblMetazoa" id="AFAF015921-RA">
    <property type="protein sequence ID" value="AFAF015921-PA"/>
    <property type="gene ID" value="AFAF015921"/>
</dbReference>
<organism evidence="1 2">
    <name type="scientific">Anopheles farauti</name>
    <dbReference type="NCBI Taxonomy" id="69004"/>
    <lineage>
        <taxon>Eukaryota</taxon>
        <taxon>Metazoa</taxon>
        <taxon>Ecdysozoa</taxon>
        <taxon>Arthropoda</taxon>
        <taxon>Hexapoda</taxon>
        <taxon>Insecta</taxon>
        <taxon>Pterygota</taxon>
        <taxon>Neoptera</taxon>
        <taxon>Endopterygota</taxon>
        <taxon>Diptera</taxon>
        <taxon>Nematocera</taxon>
        <taxon>Culicoidea</taxon>
        <taxon>Culicidae</taxon>
        <taxon>Anophelinae</taxon>
        <taxon>Anopheles</taxon>
    </lineage>
</organism>
<keyword evidence="2" id="KW-1185">Reference proteome</keyword>
<name>A0A182QSG0_9DIPT</name>
<evidence type="ECO:0000313" key="2">
    <source>
        <dbReference type="Proteomes" id="UP000075886"/>
    </source>
</evidence>
<protein>
    <submittedName>
        <fullName evidence="1">Uncharacterized protein</fullName>
    </submittedName>
</protein>
<reference evidence="1" key="2">
    <citation type="submission" date="2020-05" db="UniProtKB">
        <authorList>
            <consortium name="EnsemblMetazoa"/>
        </authorList>
    </citation>
    <scope>IDENTIFICATION</scope>
    <source>
        <strain evidence="1">FAR1</strain>
    </source>
</reference>
<dbReference type="Proteomes" id="UP000075886">
    <property type="component" value="Unassembled WGS sequence"/>
</dbReference>
<dbReference type="AlphaFoldDB" id="A0A182QSG0"/>